<dbReference type="InterPro" id="IPR029439">
    <property type="entry name" value="Wzt_C"/>
</dbReference>
<dbReference type="PROSITE" id="PS50893">
    <property type="entry name" value="ABC_TRANSPORTER_2"/>
    <property type="match status" value="1"/>
</dbReference>
<evidence type="ECO:0000256" key="4">
    <source>
        <dbReference type="ARBA" id="ARBA00022840"/>
    </source>
</evidence>
<keyword evidence="2" id="KW-0813">Transport</keyword>
<dbReference type="PROSITE" id="PS00211">
    <property type="entry name" value="ABC_TRANSPORTER_1"/>
    <property type="match status" value="1"/>
</dbReference>
<dbReference type="InterPro" id="IPR015860">
    <property type="entry name" value="ABC_transpr_TagH-like"/>
</dbReference>
<keyword evidence="7" id="KW-1185">Reference proteome</keyword>
<dbReference type="Proteomes" id="UP001597033">
    <property type="component" value="Unassembled WGS sequence"/>
</dbReference>
<evidence type="ECO:0000313" key="7">
    <source>
        <dbReference type="Proteomes" id="UP001597033"/>
    </source>
</evidence>
<dbReference type="SMART" id="SM00382">
    <property type="entry name" value="AAA"/>
    <property type="match status" value="1"/>
</dbReference>
<dbReference type="SUPFAM" id="SSF52540">
    <property type="entry name" value="P-loop containing nucleoside triphosphate hydrolases"/>
    <property type="match status" value="1"/>
</dbReference>
<evidence type="ECO:0000256" key="2">
    <source>
        <dbReference type="ARBA" id="ARBA00022448"/>
    </source>
</evidence>
<dbReference type="InterPro" id="IPR050683">
    <property type="entry name" value="Bact_Polysacc_Export_ATP-bd"/>
</dbReference>
<keyword evidence="4 6" id="KW-0067">ATP-binding</keyword>
<dbReference type="CDD" id="cd03220">
    <property type="entry name" value="ABC_KpsT_Wzt"/>
    <property type="match status" value="1"/>
</dbReference>
<dbReference type="GO" id="GO:0005524">
    <property type="term" value="F:ATP binding"/>
    <property type="evidence" value="ECO:0007669"/>
    <property type="project" value="UniProtKB-KW"/>
</dbReference>
<dbReference type="InterPro" id="IPR003593">
    <property type="entry name" value="AAA+_ATPase"/>
</dbReference>
<dbReference type="EMBL" id="JBHTKN010000001">
    <property type="protein sequence ID" value="MFD1040879.1"/>
    <property type="molecule type" value="Genomic_DNA"/>
</dbReference>
<dbReference type="Pfam" id="PF14524">
    <property type="entry name" value="Wzt_C"/>
    <property type="match status" value="1"/>
</dbReference>
<dbReference type="CDD" id="cd10147">
    <property type="entry name" value="Wzt_C-like"/>
    <property type="match status" value="1"/>
</dbReference>
<dbReference type="Pfam" id="PF00005">
    <property type="entry name" value="ABC_tran"/>
    <property type="match status" value="1"/>
</dbReference>
<dbReference type="Gene3D" id="3.40.50.300">
    <property type="entry name" value="P-loop containing nucleotide triphosphate hydrolases"/>
    <property type="match status" value="1"/>
</dbReference>
<accession>A0ABW3LTP7</accession>
<dbReference type="PANTHER" id="PTHR46743">
    <property type="entry name" value="TEICHOIC ACIDS EXPORT ATP-BINDING PROTEIN TAGH"/>
    <property type="match status" value="1"/>
</dbReference>
<feature type="domain" description="ABC transporter" evidence="5">
    <location>
        <begin position="17"/>
        <end position="257"/>
    </location>
</feature>
<organism evidence="6 7">
    <name type="scientific">Pseudoxanthomonas kaohsiungensis</name>
    <dbReference type="NCBI Taxonomy" id="283923"/>
    <lineage>
        <taxon>Bacteria</taxon>
        <taxon>Pseudomonadati</taxon>
        <taxon>Pseudomonadota</taxon>
        <taxon>Gammaproteobacteria</taxon>
        <taxon>Lysobacterales</taxon>
        <taxon>Lysobacteraceae</taxon>
        <taxon>Pseudoxanthomonas</taxon>
    </lineage>
</organism>
<evidence type="ECO:0000313" key="6">
    <source>
        <dbReference type="EMBL" id="MFD1040879.1"/>
    </source>
</evidence>
<gene>
    <name evidence="6" type="ORF">ACFQ2N_00760</name>
</gene>
<proteinExistence type="inferred from homology"/>
<evidence type="ECO:0000256" key="1">
    <source>
        <dbReference type="ARBA" id="ARBA00005417"/>
    </source>
</evidence>
<dbReference type="RefSeq" id="WP_162376270.1">
    <property type="nucleotide sequence ID" value="NZ_JBHTKN010000001.1"/>
</dbReference>
<dbReference type="InterPro" id="IPR003439">
    <property type="entry name" value="ABC_transporter-like_ATP-bd"/>
</dbReference>
<reference evidence="7" key="1">
    <citation type="journal article" date="2019" name="Int. J. Syst. Evol. Microbiol.">
        <title>The Global Catalogue of Microorganisms (GCM) 10K type strain sequencing project: providing services to taxonomists for standard genome sequencing and annotation.</title>
        <authorList>
            <consortium name="The Broad Institute Genomics Platform"/>
            <consortium name="The Broad Institute Genome Sequencing Center for Infectious Disease"/>
            <person name="Wu L."/>
            <person name="Ma J."/>
        </authorList>
    </citation>
    <scope>NUCLEOTIDE SEQUENCE [LARGE SCALE GENOMIC DNA]</scope>
    <source>
        <strain evidence="7">CCUG 55854</strain>
    </source>
</reference>
<dbReference type="InterPro" id="IPR027417">
    <property type="entry name" value="P-loop_NTPase"/>
</dbReference>
<dbReference type="InterPro" id="IPR017871">
    <property type="entry name" value="ABC_transporter-like_CS"/>
</dbReference>
<dbReference type="Gene3D" id="2.70.50.60">
    <property type="entry name" value="abc- transporter (atp binding component) like domain"/>
    <property type="match status" value="1"/>
</dbReference>
<evidence type="ECO:0000256" key="3">
    <source>
        <dbReference type="ARBA" id="ARBA00022741"/>
    </source>
</evidence>
<comment type="similarity">
    <text evidence="1">Belongs to the ABC transporter superfamily.</text>
</comment>
<name>A0ABW3LTP7_9GAMM</name>
<keyword evidence="3" id="KW-0547">Nucleotide-binding</keyword>
<protein>
    <submittedName>
        <fullName evidence="6">ABC transporter ATP-binding protein</fullName>
    </submittedName>
</protein>
<dbReference type="PANTHER" id="PTHR46743:SF2">
    <property type="entry name" value="TEICHOIC ACIDS EXPORT ATP-BINDING PROTEIN TAGH"/>
    <property type="match status" value="1"/>
</dbReference>
<sequence>MSEQHSTPGTQASAPVIELANVSKFYRTYANPKHRLYELLTGSRRYARETRALEDVSLVLERGGRLGIVGENGSGKSTLLKVLAGVLTPTAGTARVAGRVSALLELGAGFNPDLTGRENVSQFCMLHGMRQDEIDEAVEPILRFSELQDAIDHPVRTYSSGMAVRLGFACAVYVRPDILIVDEALSVGDAYFQNKCMHKIRAMLDDGVTFLYVTHAADAVRALCNQAVWMDRGKVRMFGSSTAVGAAYQSDVFSRSVRAGYETQAVVKAEAGDGASVAGSTNAPEIVRAASHHFDRARQQAFAERVEPLRTGSGEMRVDDIVLVDAASQETDSQPFGEEAHVRVHFHAARSVEGAVALNLGVMDPSGRQILHLSSLASGIEIAQCVPGHRYAIDFRFACPLTPGEYNFAAGISLMSKSTLRDTQMVVESVIDYCVGGARFSVAEPEGNAFRDLWGICYVPSSASLSQID</sequence>
<evidence type="ECO:0000259" key="5">
    <source>
        <dbReference type="PROSITE" id="PS50893"/>
    </source>
</evidence>
<comment type="caution">
    <text evidence="6">The sequence shown here is derived from an EMBL/GenBank/DDBJ whole genome shotgun (WGS) entry which is preliminary data.</text>
</comment>